<protein>
    <submittedName>
        <fullName evidence="2">Uncharacterized protein</fullName>
    </submittedName>
</protein>
<reference evidence="2 3" key="1">
    <citation type="submission" date="2016-07" db="EMBL/GenBank/DDBJ databases">
        <title>Multiple horizontal gene transfer events from other fungi enriched the ability of initially mycotrophic Trichoderma (Ascomycota) to feed on dead plant biomass.</title>
        <authorList>
            <consortium name="DOE Joint Genome Institute"/>
            <person name="Aerts A."/>
            <person name="Atanasova L."/>
            <person name="Chenthamara K."/>
            <person name="Zhang J."/>
            <person name="Grujic M."/>
            <person name="Henrissat B."/>
            <person name="Kuo A."/>
            <person name="Salamov A."/>
            <person name="Lipzen A."/>
            <person name="Labutti K."/>
            <person name="Barry K."/>
            <person name="Miao Y."/>
            <person name="Rahimi M.J."/>
            <person name="Shen Q."/>
            <person name="Grigoriev I.V."/>
            <person name="Kubicek C.P."/>
            <person name="Druzhinina I.S."/>
        </authorList>
    </citation>
    <scope>NUCLEOTIDE SEQUENCE [LARGE SCALE GENOMIC DNA]</scope>
    <source>
        <strain evidence="2 3">CBS 226.95</strain>
    </source>
</reference>
<dbReference type="Proteomes" id="UP000241690">
    <property type="component" value="Unassembled WGS sequence"/>
</dbReference>
<organism evidence="2 3">
    <name type="scientific">Trichoderma harzianum CBS 226.95</name>
    <dbReference type="NCBI Taxonomy" id="983964"/>
    <lineage>
        <taxon>Eukaryota</taxon>
        <taxon>Fungi</taxon>
        <taxon>Dikarya</taxon>
        <taxon>Ascomycota</taxon>
        <taxon>Pezizomycotina</taxon>
        <taxon>Sordariomycetes</taxon>
        <taxon>Hypocreomycetidae</taxon>
        <taxon>Hypocreales</taxon>
        <taxon>Hypocreaceae</taxon>
        <taxon>Trichoderma</taxon>
    </lineage>
</organism>
<keyword evidence="3" id="KW-1185">Reference proteome</keyword>
<dbReference type="RefSeq" id="XP_024776256.1">
    <property type="nucleotide sequence ID" value="XM_024915848.1"/>
</dbReference>
<sequence>MALKLRGVRWCAVAGCGCCGCLARCVRAAGALGLADAAVESSERLAALLVRVSPCKAWWTSLSPERFWARLGGRKMQAWAASVEVWRRGKTSAVREGSARGDAAERQRHNWHKRRRIEFATGRRAKGEASWQSI</sequence>
<evidence type="ECO:0000313" key="2">
    <source>
        <dbReference type="EMBL" id="PTB56579.1"/>
    </source>
</evidence>
<accession>A0A2T4AHN6</accession>
<evidence type="ECO:0000313" key="3">
    <source>
        <dbReference type="Proteomes" id="UP000241690"/>
    </source>
</evidence>
<dbReference type="EMBL" id="KZ679678">
    <property type="protein sequence ID" value="PTB56579.1"/>
    <property type="molecule type" value="Genomic_DNA"/>
</dbReference>
<gene>
    <name evidence="2" type="ORF">M431DRAFT_480242</name>
</gene>
<name>A0A2T4AHN6_TRIHA</name>
<feature type="signal peptide" evidence="1">
    <location>
        <begin position="1"/>
        <end position="23"/>
    </location>
</feature>
<proteinExistence type="predicted"/>
<keyword evidence="1" id="KW-0732">Signal</keyword>
<feature type="chain" id="PRO_5015773193" evidence="1">
    <location>
        <begin position="24"/>
        <end position="134"/>
    </location>
</feature>
<dbReference type="AlphaFoldDB" id="A0A2T4AHN6"/>
<dbReference type="GeneID" id="36624417"/>
<evidence type="ECO:0000256" key="1">
    <source>
        <dbReference type="SAM" id="SignalP"/>
    </source>
</evidence>